<dbReference type="OrthoDB" id="354826at2759"/>
<keyword evidence="5" id="KW-0597">Phosphoprotein</keyword>
<protein>
    <recommendedName>
        <fullName evidence="11">G protein-coupled receptor kinase 1</fullName>
        <ecNumber evidence="3">2.7.11.16</ecNumber>
    </recommendedName>
</protein>
<keyword evidence="6" id="KW-0808">Transferase</keyword>
<keyword evidence="7 13" id="KW-0547">Nucleotide-binding</keyword>
<feature type="domain" description="Protein kinase" evidence="15">
    <location>
        <begin position="441"/>
        <end position="706"/>
    </location>
</feature>
<dbReference type="GO" id="GO:0004703">
    <property type="term" value="F:G protein-coupled receptor kinase activity"/>
    <property type="evidence" value="ECO:0007669"/>
    <property type="project" value="UniProtKB-EC"/>
</dbReference>
<dbReference type="GO" id="GO:0005737">
    <property type="term" value="C:cytoplasm"/>
    <property type="evidence" value="ECO:0007669"/>
    <property type="project" value="TreeGrafter"/>
</dbReference>
<keyword evidence="9 13" id="KW-0067">ATP-binding</keyword>
<dbReference type="AlphaFoldDB" id="A0A310STJ9"/>
<feature type="region of interest" description="Disordered" evidence="14">
    <location>
        <begin position="231"/>
        <end position="252"/>
    </location>
</feature>
<evidence type="ECO:0000256" key="12">
    <source>
        <dbReference type="PIRSR" id="PIRSR600239-51"/>
    </source>
</evidence>
<dbReference type="PROSITE" id="PS50132">
    <property type="entry name" value="RGS"/>
    <property type="match status" value="1"/>
</dbReference>
<dbReference type="Gene3D" id="1.10.167.10">
    <property type="entry name" value="Regulator of G-protein Signalling 4, domain 2"/>
    <property type="match status" value="2"/>
</dbReference>
<dbReference type="SUPFAM" id="SSF48097">
    <property type="entry name" value="Regulator of G-protein signaling, RGS"/>
    <property type="match status" value="1"/>
</dbReference>
<dbReference type="Pfam" id="PF00615">
    <property type="entry name" value="RGS"/>
    <property type="match status" value="1"/>
</dbReference>
<dbReference type="PANTHER" id="PTHR24355">
    <property type="entry name" value="G PROTEIN-COUPLED RECEPTOR KINASE/RIBOSOMAL PROTEIN S6 KINASE"/>
    <property type="match status" value="1"/>
</dbReference>
<dbReference type="GO" id="GO:0007165">
    <property type="term" value="P:signal transduction"/>
    <property type="evidence" value="ECO:0007669"/>
    <property type="project" value="InterPro"/>
</dbReference>
<dbReference type="FunFam" id="1.10.167.10:FF:000009">
    <property type="entry name" value="G protein-coupled receptor kinase"/>
    <property type="match status" value="1"/>
</dbReference>
<reference evidence="17 18" key="1">
    <citation type="submission" date="2015-07" db="EMBL/GenBank/DDBJ databases">
        <title>The genome of Eufriesea mexicana.</title>
        <authorList>
            <person name="Pan H."/>
            <person name="Kapheim K."/>
        </authorList>
    </citation>
    <scope>NUCLEOTIDE SEQUENCE [LARGE SCALE GENOMIC DNA]</scope>
    <source>
        <strain evidence="17">0111107269</strain>
        <tissue evidence="17">Whole body</tissue>
    </source>
</reference>
<dbReference type="Gene3D" id="3.30.200.20">
    <property type="entry name" value="Phosphorylase Kinase, domain 1"/>
    <property type="match status" value="1"/>
</dbReference>
<dbReference type="Proteomes" id="UP000250275">
    <property type="component" value="Unassembled WGS sequence"/>
</dbReference>
<dbReference type="SUPFAM" id="SSF56112">
    <property type="entry name" value="Protein kinase-like (PK-like)"/>
    <property type="match status" value="1"/>
</dbReference>
<dbReference type="EMBL" id="KQ760549">
    <property type="protein sequence ID" value="OAD59897.1"/>
    <property type="molecule type" value="Genomic_DNA"/>
</dbReference>
<dbReference type="InterPro" id="IPR000719">
    <property type="entry name" value="Prot_kinase_dom"/>
</dbReference>
<feature type="binding site" evidence="13">
    <location>
        <position position="479"/>
    </location>
    <ligand>
        <name>ATP</name>
        <dbReference type="ChEBI" id="CHEBI:30616"/>
    </ligand>
</feature>
<evidence type="ECO:0000256" key="13">
    <source>
        <dbReference type="PROSITE-ProRule" id="PRU10141"/>
    </source>
</evidence>
<keyword evidence="8 17" id="KW-0418">Kinase</keyword>
<evidence type="ECO:0000259" key="15">
    <source>
        <dbReference type="PROSITE" id="PS50011"/>
    </source>
</evidence>
<evidence type="ECO:0000256" key="2">
    <source>
        <dbReference type="ARBA" id="ARBA00009793"/>
    </source>
</evidence>
<evidence type="ECO:0000256" key="14">
    <source>
        <dbReference type="SAM" id="MobiDB-lite"/>
    </source>
</evidence>
<keyword evidence="4" id="KW-0723">Serine/threonine-protein kinase</keyword>
<keyword evidence="17" id="KW-0675">Receptor</keyword>
<dbReference type="CDD" id="cd05605">
    <property type="entry name" value="STKc_GRK4_like"/>
    <property type="match status" value="1"/>
</dbReference>
<dbReference type="SMART" id="SM00315">
    <property type="entry name" value="RGS"/>
    <property type="match status" value="1"/>
</dbReference>
<evidence type="ECO:0000256" key="8">
    <source>
        <dbReference type="ARBA" id="ARBA00022777"/>
    </source>
</evidence>
<evidence type="ECO:0000313" key="18">
    <source>
        <dbReference type="Proteomes" id="UP000250275"/>
    </source>
</evidence>
<dbReference type="PROSITE" id="PS50011">
    <property type="entry name" value="PROTEIN_KINASE_DOM"/>
    <property type="match status" value="1"/>
</dbReference>
<evidence type="ECO:0000256" key="4">
    <source>
        <dbReference type="ARBA" id="ARBA00022527"/>
    </source>
</evidence>
<dbReference type="InterPro" id="IPR016137">
    <property type="entry name" value="RGS"/>
</dbReference>
<dbReference type="InterPro" id="IPR011009">
    <property type="entry name" value="Kinase-like_dom_sf"/>
</dbReference>
<dbReference type="InterPro" id="IPR036305">
    <property type="entry name" value="RGS_sf"/>
</dbReference>
<dbReference type="GO" id="GO:0009966">
    <property type="term" value="P:regulation of signal transduction"/>
    <property type="evidence" value="ECO:0007669"/>
    <property type="project" value="TreeGrafter"/>
</dbReference>
<dbReference type="InterPro" id="IPR000239">
    <property type="entry name" value="GPCR_kinase"/>
</dbReference>
<dbReference type="FunFam" id="1.10.510.10:FF:000074">
    <property type="entry name" value="G protein-coupled receptor kinase"/>
    <property type="match status" value="1"/>
</dbReference>
<evidence type="ECO:0000256" key="1">
    <source>
        <dbReference type="ARBA" id="ARBA00001256"/>
    </source>
</evidence>
<evidence type="ECO:0000313" key="17">
    <source>
        <dbReference type="EMBL" id="OAD59897.1"/>
    </source>
</evidence>
<accession>A0A310STJ9</accession>
<evidence type="ECO:0000256" key="3">
    <source>
        <dbReference type="ARBA" id="ARBA00012433"/>
    </source>
</evidence>
<comment type="similarity">
    <text evidence="2">Belongs to the protein kinase superfamily. AGC Ser/Thr protein kinase family. GPRK subfamily.</text>
</comment>
<proteinExistence type="inferred from homology"/>
<evidence type="ECO:0000256" key="9">
    <source>
        <dbReference type="ARBA" id="ARBA00022840"/>
    </source>
</evidence>
<comment type="function">
    <text evidence="10">Specifically phosphorylates the activated forms of G protein-coupled receptors.</text>
</comment>
<feature type="domain" description="RGS" evidence="16">
    <location>
        <begin position="314"/>
        <end position="426"/>
    </location>
</feature>
<organism evidence="17 18">
    <name type="scientific">Eufriesea mexicana</name>
    <dbReference type="NCBI Taxonomy" id="516756"/>
    <lineage>
        <taxon>Eukaryota</taxon>
        <taxon>Metazoa</taxon>
        <taxon>Ecdysozoa</taxon>
        <taxon>Arthropoda</taxon>
        <taxon>Hexapoda</taxon>
        <taxon>Insecta</taxon>
        <taxon>Pterygota</taxon>
        <taxon>Neoptera</taxon>
        <taxon>Endopterygota</taxon>
        <taxon>Hymenoptera</taxon>
        <taxon>Apocrita</taxon>
        <taxon>Aculeata</taxon>
        <taxon>Apoidea</taxon>
        <taxon>Anthophila</taxon>
        <taxon>Apidae</taxon>
        <taxon>Eufriesea</taxon>
    </lineage>
</organism>
<dbReference type="GO" id="GO:0005524">
    <property type="term" value="F:ATP binding"/>
    <property type="evidence" value="ECO:0007669"/>
    <property type="project" value="UniProtKB-UniRule"/>
</dbReference>
<dbReference type="Gene3D" id="1.10.510.10">
    <property type="entry name" value="Transferase(Phosphotransferase) domain 1"/>
    <property type="match status" value="1"/>
</dbReference>
<dbReference type="EC" id="2.7.11.16" evidence="3"/>
<dbReference type="InterPro" id="IPR044926">
    <property type="entry name" value="RGS_subdomain_2"/>
</dbReference>
<keyword evidence="18" id="KW-1185">Reference proteome</keyword>
<evidence type="ECO:0000256" key="7">
    <source>
        <dbReference type="ARBA" id="ARBA00022741"/>
    </source>
</evidence>
<evidence type="ECO:0000256" key="11">
    <source>
        <dbReference type="ARBA" id="ARBA00074344"/>
    </source>
</evidence>
<dbReference type="PROSITE" id="PS00107">
    <property type="entry name" value="PROTEIN_KINASE_ATP"/>
    <property type="match status" value="1"/>
</dbReference>
<name>A0A310STJ9_9HYME</name>
<evidence type="ECO:0000256" key="5">
    <source>
        <dbReference type="ARBA" id="ARBA00022553"/>
    </source>
</evidence>
<evidence type="ECO:0000259" key="16">
    <source>
        <dbReference type="PROSITE" id="PS50132"/>
    </source>
</evidence>
<feature type="active site" description="Proton acceptor" evidence="12">
    <location>
        <position position="567"/>
    </location>
</feature>
<dbReference type="PANTHER" id="PTHR24355:SF28">
    <property type="entry name" value="G PROTEIN-COUPLED RECEPTOR KINASE 2"/>
    <property type="match status" value="1"/>
</dbReference>
<sequence>MTYVIDTPDALLQASLSRVTCFIFSCQSGKGVILEGPGGIEIRRGPTNSSQLDRWFLWCQHETAGPTPDDLEPRTRLDSTKSSSGLPTSFLLSLVLSEGGLIGPGGVLGSQMGAGLPQPDRVINPGKLYQPFGLPLEAYAHLARRPLGFSPLIRPRKLDQAGIDGVGEYRGEHCVPQSERRLNREREPQRTEFPEARRTYSMYNKTTPHPVEAVSLRKFHQNLQQTYRTTIQSRRTSSTMKESPSRGSVPPFIRLKCDKPQAGTGIAGIPSIGGGDSNKGKSKKWRKILQFPHISQCIGLKDKLDIRYSYVVDQQPIGRLLFRQFCQDKKPAYHRYNLFLDAIEKYEIEMDENRTELAKDLFEQYLKREGSEVVDILKDSLIAQCEQRLSTGGKELFVEIAQTVKNFLAGEPFSAFQTSFYFYRYLQWKWLEAQPVTYKTFRMYRVLGKGGFGEVCACQVRATGKMYACKKLEKKRIKKRKGEAMVLIEKNILQKINSKFVVSLAYAYETKDALCLVLTIMNGGDLKFHIYNMGGEPGFDINRARFYAAEVVCGLEHLHLQGIVYRDCKPENILLDDHGHVRISDLGLAVEITEGDMVTGRVGTVGYMAPEVIDNEKYTFSPDWFSFGCLLYEMIEGQAPFRARKEKVKREEVDRRVKEDQERYSTKFTEEAKGLCQQLLKKSPKNRLGCRCGRHGAKEVKLHSFFQCLNWKRVEAGMWEPPFVPDRMALMLHNSFGIPLPRKLEILQIYNLQGDCKAFQSSISFKFCGMVDLVPLMMKIATTPNHYMPHAVYAKDVLDIEQFSTVKGVNLDATDDTFYSKFNTGSVSIPWQNEMIETECFKELNVLGPNNTPTPDLLINHPPPNNENRGCFPFRRQKKQSARTRQIPLSECHLLELSQSQNSEMPAS</sequence>
<evidence type="ECO:0000256" key="6">
    <source>
        <dbReference type="ARBA" id="ARBA00022679"/>
    </source>
</evidence>
<dbReference type="Pfam" id="PF00069">
    <property type="entry name" value="Pkinase"/>
    <property type="match status" value="1"/>
</dbReference>
<evidence type="ECO:0000256" key="10">
    <source>
        <dbReference type="ARBA" id="ARBA00057847"/>
    </source>
</evidence>
<dbReference type="PRINTS" id="PR00717">
    <property type="entry name" value="GPCRKINASE"/>
</dbReference>
<dbReference type="InterPro" id="IPR017441">
    <property type="entry name" value="Protein_kinase_ATP_BS"/>
</dbReference>
<gene>
    <name evidence="17" type="ORF">WN48_06462</name>
</gene>
<comment type="catalytic activity">
    <reaction evidence="1">
        <text>[G-protein-coupled receptor] + ATP = [G-protein-coupled receptor]-phosphate + ADP + H(+)</text>
        <dbReference type="Rhea" id="RHEA:12008"/>
        <dbReference type="Rhea" id="RHEA-COMP:11260"/>
        <dbReference type="Rhea" id="RHEA-COMP:11261"/>
        <dbReference type="ChEBI" id="CHEBI:15378"/>
        <dbReference type="ChEBI" id="CHEBI:30616"/>
        <dbReference type="ChEBI" id="CHEBI:43176"/>
        <dbReference type="ChEBI" id="CHEBI:68546"/>
        <dbReference type="ChEBI" id="CHEBI:456216"/>
        <dbReference type="EC" id="2.7.11.16"/>
    </reaction>
</comment>
<feature type="region of interest" description="Disordered" evidence="14">
    <location>
        <begin position="66"/>
        <end position="85"/>
    </location>
</feature>